<name>A0A6J5M730_9CAUD</name>
<accession>A0A6J5M730</accession>
<organism evidence="1">
    <name type="scientific">uncultured Caudovirales phage</name>
    <dbReference type="NCBI Taxonomy" id="2100421"/>
    <lineage>
        <taxon>Viruses</taxon>
        <taxon>Duplodnaviria</taxon>
        <taxon>Heunggongvirae</taxon>
        <taxon>Uroviricota</taxon>
        <taxon>Caudoviricetes</taxon>
        <taxon>Peduoviridae</taxon>
        <taxon>Maltschvirus</taxon>
        <taxon>Maltschvirus maltsch</taxon>
    </lineage>
</organism>
<dbReference type="EMBL" id="LR796420">
    <property type="protein sequence ID" value="CAB4142538.1"/>
    <property type="molecule type" value="Genomic_DNA"/>
</dbReference>
<evidence type="ECO:0000313" key="1">
    <source>
        <dbReference type="EMBL" id="CAB4142538.1"/>
    </source>
</evidence>
<reference evidence="1" key="1">
    <citation type="submission" date="2020-04" db="EMBL/GenBank/DDBJ databases">
        <authorList>
            <person name="Chiriac C."/>
            <person name="Salcher M."/>
            <person name="Ghai R."/>
            <person name="Kavagutti S V."/>
        </authorList>
    </citation>
    <scope>NUCLEOTIDE SEQUENCE</scope>
</reference>
<sequence length="58" mass="6652">MVYKEKVLNILEALDGKLRLIENVANGAMVMDNRQVNELIAQTKKLVEQMHSLISIER</sequence>
<protein>
    <submittedName>
        <fullName evidence="1">Uncharacterized protein</fullName>
    </submittedName>
</protein>
<gene>
    <name evidence="1" type="ORF">UFOVP449_56</name>
</gene>
<proteinExistence type="predicted"/>